<dbReference type="EMBL" id="JAULSY010000257">
    <property type="protein sequence ID" value="KAK0653692.1"/>
    <property type="molecule type" value="Genomic_DNA"/>
</dbReference>
<accession>A0AA40CWY3</accession>
<evidence type="ECO:0000313" key="1">
    <source>
        <dbReference type="EMBL" id="KAK0653692.1"/>
    </source>
</evidence>
<dbReference type="Proteomes" id="UP001174997">
    <property type="component" value="Unassembled WGS sequence"/>
</dbReference>
<dbReference type="AlphaFoldDB" id="A0AA40CWY3"/>
<organism evidence="1 2">
    <name type="scientific">Cercophora samala</name>
    <dbReference type="NCBI Taxonomy" id="330535"/>
    <lineage>
        <taxon>Eukaryota</taxon>
        <taxon>Fungi</taxon>
        <taxon>Dikarya</taxon>
        <taxon>Ascomycota</taxon>
        <taxon>Pezizomycotina</taxon>
        <taxon>Sordariomycetes</taxon>
        <taxon>Sordariomycetidae</taxon>
        <taxon>Sordariales</taxon>
        <taxon>Lasiosphaeriaceae</taxon>
        <taxon>Cercophora</taxon>
    </lineage>
</organism>
<reference evidence="1" key="1">
    <citation type="submission" date="2023-06" db="EMBL/GenBank/DDBJ databases">
        <title>Genome-scale phylogeny and comparative genomics of the fungal order Sordariales.</title>
        <authorList>
            <consortium name="Lawrence Berkeley National Laboratory"/>
            <person name="Hensen N."/>
            <person name="Bonometti L."/>
            <person name="Westerberg I."/>
            <person name="Brannstrom I.O."/>
            <person name="Guillou S."/>
            <person name="Cros-Aarteil S."/>
            <person name="Calhoun S."/>
            <person name="Haridas S."/>
            <person name="Kuo A."/>
            <person name="Mondo S."/>
            <person name="Pangilinan J."/>
            <person name="Riley R."/>
            <person name="Labutti K."/>
            <person name="Andreopoulos B."/>
            <person name="Lipzen A."/>
            <person name="Chen C."/>
            <person name="Yanf M."/>
            <person name="Daum C."/>
            <person name="Ng V."/>
            <person name="Clum A."/>
            <person name="Steindorff A."/>
            <person name="Ohm R."/>
            <person name="Martin F."/>
            <person name="Silar P."/>
            <person name="Natvig D."/>
            <person name="Lalanne C."/>
            <person name="Gautier V."/>
            <person name="Ament-Velasquez S.L."/>
            <person name="Kruys A."/>
            <person name="Hutchinson M.I."/>
            <person name="Powell A.J."/>
            <person name="Barry K."/>
            <person name="Miller A.N."/>
            <person name="Grigoriev I.V."/>
            <person name="Debuchy R."/>
            <person name="Gladieux P."/>
            <person name="Thoren M.H."/>
            <person name="Johannesson H."/>
        </authorList>
    </citation>
    <scope>NUCLEOTIDE SEQUENCE</scope>
    <source>
        <strain evidence="1">CBS 307.81</strain>
    </source>
</reference>
<proteinExistence type="predicted"/>
<evidence type="ECO:0000313" key="2">
    <source>
        <dbReference type="Proteomes" id="UP001174997"/>
    </source>
</evidence>
<gene>
    <name evidence="1" type="ORF">QBC41DRAFT_238638</name>
</gene>
<sequence>KGNDKFILSNNSLLLYKSRLIILKEDYIKARIINKVYLYKTTAYLSRNKIKVLLLT</sequence>
<name>A0AA40CWY3_9PEZI</name>
<protein>
    <submittedName>
        <fullName evidence="1">Uncharacterized protein</fullName>
    </submittedName>
</protein>
<comment type="caution">
    <text evidence="1">The sequence shown here is derived from an EMBL/GenBank/DDBJ whole genome shotgun (WGS) entry which is preliminary data.</text>
</comment>
<feature type="non-terminal residue" evidence="1">
    <location>
        <position position="1"/>
    </location>
</feature>
<keyword evidence="2" id="KW-1185">Reference proteome</keyword>